<dbReference type="GO" id="GO:0003977">
    <property type="term" value="F:UDP-N-acetylglucosamine diphosphorylase activity"/>
    <property type="evidence" value="ECO:0007669"/>
    <property type="project" value="UniProtKB-EC"/>
</dbReference>
<evidence type="ECO:0000256" key="5">
    <source>
        <dbReference type="ARBA" id="ARBA00022679"/>
    </source>
</evidence>
<evidence type="ECO:0000256" key="3">
    <source>
        <dbReference type="ARBA" id="ARBA00007707"/>
    </source>
</evidence>
<dbReference type="SUPFAM" id="SSF51161">
    <property type="entry name" value="Trimeric LpxA-like enzymes"/>
    <property type="match status" value="1"/>
</dbReference>
<evidence type="ECO:0000256" key="8">
    <source>
        <dbReference type="ARBA" id="ARBA00023315"/>
    </source>
</evidence>
<comment type="caution">
    <text evidence="12">The sequence shown here is derived from an EMBL/GenBank/DDBJ whole genome shotgun (WGS) entry which is preliminary data.</text>
</comment>
<evidence type="ECO:0000256" key="10">
    <source>
        <dbReference type="ARBA" id="ARBA00048493"/>
    </source>
</evidence>
<dbReference type="InterPro" id="IPR029044">
    <property type="entry name" value="Nucleotide-diphossugar_trans"/>
</dbReference>
<comment type="catalytic activity">
    <reaction evidence="9">
        <text>alpha-D-glucosamine 1-phosphate + acetyl-CoA = N-acetyl-alpha-D-glucosamine 1-phosphate + CoA + H(+)</text>
        <dbReference type="Rhea" id="RHEA:13725"/>
        <dbReference type="ChEBI" id="CHEBI:15378"/>
        <dbReference type="ChEBI" id="CHEBI:57287"/>
        <dbReference type="ChEBI" id="CHEBI:57288"/>
        <dbReference type="ChEBI" id="CHEBI:57776"/>
        <dbReference type="ChEBI" id="CHEBI:58516"/>
        <dbReference type="EC" id="2.3.1.157"/>
    </reaction>
</comment>
<evidence type="ECO:0000256" key="7">
    <source>
        <dbReference type="ARBA" id="ARBA00023268"/>
    </source>
</evidence>
<comment type="pathway">
    <text evidence="1">Nucleotide-sugar biosynthesis; UDP-N-acetyl-alpha-D-glucosamine biosynthesis; N-acetyl-alpha-D-glucosamine 1-phosphate from alpha-D-glucosamine 6-phosphate (route II): step 2/2.</text>
</comment>
<comment type="pathway">
    <text evidence="2">Nucleotide-sugar biosynthesis; UDP-N-acetyl-alpha-D-glucosamine biosynthesis; UDP-N-acetyl-alpha-D-glucosamine from N-acetyl-alpha-D-glucosamine 1-phosphate: step 1/1.</text>
</comment>
<keyword evidence="7" id="KW-0511">Multifunctional enzyme</keyword>
<dbReference type="Proteomes" id="UP000177159">
    <property type="component" value="Unassembled WGS sequence"/>
</dbReference>
<feature type="domain" description="Nucleotidyl transferase" evidence="11">
    <location>
        <begin position="3"/>
        <end position="211"/>
    </location>
</feature>
<dbReference type="Gene3D" id="2.160.10.10">
    <property type="entry name" value="Hexapeptide repeat proteins"/>
    <property type="match status" value="1"/>
</dbReference>
<dbReference type="SUPFAM" id="SSF53448">
    <property type="entry name" value="Nucleotide-diphospho-sugar transferases"/>
    <property type="match status" value="1"/>
</dbReference>
<evidence type="ECO:0000256" key="2">
    <source>
        <dbReference type="ARBA" id="ARBA00005208"/>
    </source>
</evidence>
<keyword evidence="5" id="KW-0808">Transferase</keyword>
<comment type="similarity">
    <text evidence="3">In the C-terminal section; belongs to the transferase hexapeptide repeat family.</text>
</comment>
<reference evidence="12 13" key="1">
    <citation type="journal article" date="2016" name="Nat. Commun.">
        <title>Thousands of microbial genomes shed light on interconnected biogeochemical processes in an aquifer system.</title>
        <authorList>
            <person name="Anantharaman K."/>
            <person name="Brown C.T."/>
            <person name="Hug L.A."/>
            <person name="Sharon I."/>
            <person name="Castelle C.J."/>
            <person name="Probst A.J."/>
            <person name="Thomas B.C."/>
            <person name="Singh A."/>
            <person name="Wilkins M.J."/>
            <person name="Karaoz U."/>
            <person name="Brodie E.L."/>
            <person name="Williams K.H."/>
            <person name="Hubbard S.S."/>
            <person name="Banfield J.F."/>
        </authorList>
    </citation>
    <scope>NUCLEOTIDE SEQUENCE [LARGE SCALE GENOMIC DNA]</scope>
</reference>
<keyword evidence="8" id="KW-0012">Acyltransferase</keyword>
<dbReference type="GO" id="GO:0019134">
    <property type="term" value="F:glucosamine-1-phosphate N-acetyltransferase activity"/>
    <property type="evidence" value="ECO:0007669"/>
    <property type="project" value="UniProtKB-EC"/>
</dbReference>
<evidence type="ECO:0000256" key="6">
    <source>
        <dbReference type="ARBA" id="ARBA00022695"/>
    </source>
</evidence>
<evidence type="ECO:0000256" key="9">
    <source>
        <dbReference type="ARBA" id="ARBA00048247"/>
    </source>
</evidence>
<evidence type="ECO:0000313" key="12">
    <source>
        <dbReference type="EMBL" id="OGK24424.1"/>
    </source>
</evidence>
<dbReference type="EMBL" id="MFZM01000007">
    <property type="protein sequence ID" value="OGK24424.1"/>
    <property type="molecule type" value="Genomic_DNA"/>
</dbReference>
<keyword evidence="6" id="KW-0548">Nucleotidyltransferase</keyword>
<dbReference type="InterPro" id="IPR005835">
    <property type="entry name" value="NTP_transferase_dom"/>
</dbReference>
<gene>
    <name evidence="12" type="ORF">A3C24_01950</name>
</gene>
<accession>A0A1F7H0E7</accession>
<organism evidence="12 13">
    <name type="scientific">Candidatus Roizmanbacteria bacterium RIFCSPHIGHO2_02_FULL_37_24</name>
    <dbReference type="NCBI Taxonomy" id="1802037"/>
    <lineage>
        <taxon>Bacteria</taxon>
        <taxon>Candidatus Roizmaniibacteriota</taxon>
    </lineage>
</organism>
<dbReference type="InterPro" id="IPR050065">
    <property type="entry name" value="GlmU-like"/>
</dbReference>
<name>A0A1F7H0E7_9BACT</name>
<evidence type="ECO:0000256" key="1">
    <source>
        <dbReference type="ARBA" id="ARBA00005166"/>
    </source>
</evidence>
<dbReference type="Pfam" id="PF00132">
    <property type="entry name" value="Hexapep"/>
    <property type="match status" value="1"/>
</dbReference>
<protein>
    <recommendedName>
        <fullName evidence="11">Nucleotidyl transferase domain-containing protein</fullName>
    </recommendedName>
</protein>
<proteinExistence type="inferred from homology"/>
<dbReference type="Pfam" id="PF00483">
    <property type="entry name" value="NTP_transferase"/>
    <property type="match status" value="1"/>
</dbReference>
<dbReference type="Gene3D" id="3.90.550.10">
    <property type="entry name" value="Spore Coat Polysaccharide Biosynthesis Protein SpsA, Chain A"/>
    <property type="match status" value="1"/>
</dbReference>
<dbReference type="PANTHER" id="PTHR43584">
    <property type="entry name" value="NUCLEOTIDYL TRANSFERASE"/>
    <property type="match status" value="1"/>
</dbReference>
<sequence>MQAVLLVAGANKRFFPLETLGHKAMTRLYGRPLIEYVIEDLRECGIHQFVIVVPKGDKVITTHLQKGEDLGVTIQYAYQDSPKGQGNALLCAADLINESFIIPNAYHILEKNLFKTLIDRFNTEDLDGLIPAKYEEGIHEYGALDLDGERIKSIIEKPRAGTEPSHYRSTSAFLFKPDFIHSLKNRTSHQYAYEEAISDYAHDKKVLMHKIEKEQYIPTLKYPWHLLELFTHLALTKIGYISPNASIAKTAIIEDTAYIDDGAIILDGAHIKGHTYIGRNVYIGDHSVIRDSDIGKNAQIGIHADIARSIIMEDVHFHGDGFIGDSVIGSFSRLGAGFITANKRMDRKPILSYMDKSEINTTEHALGVICGKQTSFGVRVSTMPGILVGEKSTIWPAMTVYTSLPHSGKLKPKIQP</sequence>
<dbReference type="InterPro" id="IPR001451">
    <property type="entry name" value="Hexapep"/>
</dbReference>
<evidence type="ECO:0000256" key="4">
    <source>
        <dbReference type="ARBA" id="ARBA00007947"/>
    </source>
</evidence>
<evidence type="ECO:0000259" key="11">
    <source>
        <dbReference type="Pfam" id="PF00483"/>
    </source>
</evidence>
<dbReference type="PANTHER" id="PTHR43584:SF8">
    <property type="entry name" value="N-ACETYLMURAMATE ALPHA-1-PHOSPHATE URIDYLYLTRANSFERASE"/>
    <property type="match status" value="1"/>
</dbReference>
<dbReference type="AlphaFoldDB" id="A0A1F7H0E7"/>
<comment type="similarity">
    <text evidence="4">In the N-terminal section; belongs to the N-acetylglucosamine-1-phosphate uridyltransferase family.</text>
</comment>
<dbReference type="InterPro" id="IPR011004">
    <property type="entry name" value="Trimer_LpxA-like_sf"/>
</dbReference>
<comment type="catalytic activity">
    <reaction evidence="10">
        <text>N-acetyl-alpha-D-glucosamine 1-phosphate + UTP + H(+) = UDP-N-acetyl-alpha-D-glucosamine + diphosphate</text>
        <dbReference type="Rhea" id="RHEA:13509"/>
        <dbReference type="ChEBI" id="CHEBI:15378"/>
        <dbReference type="ChEBI" id="CHEBI:33019"/>
        <dbReference type="ChEBI" id="CHEBI:46398"/>
        <dbReference type="ChEBI" id="CHEBI:57705"/>
        <dbReference type="ChEBI" id="CHEBI:57776"/>
        <dbReference type="EC" id="2.7.7.23"/>
    </reaction>
</comment>
<evidence type="ECO:0000313" key="13">
    <source>
        <dbReference type="Proteomes" id="UP000177159"/>
    </source>
</evidence>